<accession>A0A8B8MXM8</accession>
<evidence type="ECO:0000313" key="10">
    <source>
        <dbReference type="RefSeq" id="XP_030514679.2"/>
    </source>
</evidence>
<proteinExistence type="inferred from homology"/>
<dbReference type="AlphaFoldDB" id="A0A8B8MXM8"/>
<dbReference type="InterPro" id="IPR036901">
    <property type="entry name" value="Asp/Orn_carbamoylTrfase_sf"/>
</dbReference>
<dbReference type="PANTHER" id="PTHR45753:SF3">
    <property type="entry name" value="ORNITHINE TRANSCARBAMYLASE, MITOCHONDRIAL"/>
    <property type="match status" value="1"/>
</dbReference>
<gene>
    <name evidence="10" type="primary">LOC115728506</name>
</gene>
<dbReference type="GO" id="GO:0019240">
    <property type="term" value="P:citrulline biosynthetic process"/>
    <property type="evidence" value="ECO:0007669"/>
    <property type="project" value="TreeGrafter"/>
</dbReference>
<protein>
    <recommendedName>
        <fullName evidence="2">ornithine carbamoyltransferase</fullName>
        <ecNumber evidence="2">2.1.3.3</ecNumber>
    </recommendedName>
</protein>
<dbReference type="Gene3D" id="3.40.50.1370">
    <property type="entry name" value="Aspartate/ornithine carbamoyltransferase"/>
    <property type="match status" value="2"/>
</dbReference>
<reference evidence="9" key="1">
    <citation type="submission" date="2025-05" db="UniProtKB">
        <authorList>
            <consortium name="RefSeq"/>
        </authorList>
    </citation>
    <scope>NUCLEOTIDE SEQUENCE [LARGE SCALE GENOMIC DNA]</scope>
</reference>
<dbReference type="PANTHER" id="PTHR45753">
    <property type="entry name" value="ORNITHINE CARBAMOYLTRANSFERASE, MITOCHONDRIAL"/>
    <property type="match status" value="1"/>
</dbReference>
<dbReference type="InterPro" id="IPR002292">
    <property type="entry name" value="Orn/put_carbamltrans"/>
</dbReference>
<dbReference type="PRINTS" id="PR00102">
    <property type="entry name" value="OTCASE"/>
</dbReference>
<evidence type="ECO:0000256" key="3">
    <source>
        <dbReference type="ARBA" id="ARBA00022679"/>
    </source>
</evidence>
<dbReference type="Pfam" id="PF00185">
    <property type="entry name" value="OTCace"/>
    <property type="match status" value="1"/>
</dbReference>
<feature type="compositionally biased region" description="Low complexity" evidence="6">
    <location>
        <begin position="16"/>
        <end position="30"/>
    </location>
</feature>
<dbReference type="NCBIfam" id="NF001986">
    <property type="entry name" value="PRK00779.1"/>
    <property type="match status" value="1"/>
</dbReference>
<dbReference type="GO" id="GO:0042450">
    <property type="term" value="P:L-arginine biosynthetic process via ornithine"/>
    <property type="evidence" value="ECO:0007669"/>
    <property type="project" value="TreeGrafter"/>
</dbReference>
<dbReference type="InterPro" id="IPR024904">
    <property type="entry name" value="OTCase_ArgI"/>
</dbReference>
<evidence type="ECO:0000259" key="8">
    <source>
        <dbReference type="Pfam" id="PF02729"/>
    </source>
</evidence>
<dbReference type="EC" id="2.1.3.3" evidence="2"/>
<dbReference type="GO" id="GO:0009507">
    <property type="term" value="C:chloroplast"/>
    <property type="evidence" value="ECO:0007669"/>
    <property type="project" value="UniProtKB-SubCell"/>
</dbReference>
<dbReference type="Proteomes" id="UP000827889">
    <property type="component" value="Chromosome 2"/>
</dbReference>
<evidence type="ECO:0000256" key="6">
    <source>
        <dbReference type="SAM" id="MobiDB-lite"/>
    </source>
</evidence>
<dbReference type="GO" id="GO:0016597">
    <property type="term" value="F:amino acid binding"/>
    <property type="evidence" value="ECO:0007669"/>
    <property type="project" value="InterPro"/>
</dbReference>
<feature type="domain" description="Aspartate/ornithine carbamoyltransferase carbamoyl-P binding" evidence="8">
    <location>
        <begin position="76"/>
        <end position="217"/>
    </location>
</feature>
<evidence type="ECO:0000313" key="9">
    <source>
        <dbReference type="Proteomes" id="UP000827889"/>
    </source>
</evidence>
<comment type="catalytic activity">
    <reaction evidence="4">
        <text>carbamoyl phosphate + L-ornithine = L-citrulline + phosphate + H(+)</text>
        <dbReference type="Rhea" id="RHEA:19513"/>
        <dbReference type="ChEBI" id="CHEBI:15378"/>
        <dbReference type="ChEBI" id="CHEBI:43474"/>
        <dbReference type="ChEBI" id="CHEBI:46911"/>
        <dbReference type="ChEBI" id="CHEBI:57743"/>
        <dbReference type="ChEBI" id="CHEBI:58228"/>
        <dbReference type="EC" id="2.1.3.3"/>
    </reaction>
</comment>
<evidence type="ECO:0000256" key="1">
    <source>
        <dbReference type="ARBA" id="ARBA00007805"/>
    </source>
</evidence>
<dbReference type="InterPro" id="IPR006131">
    <property type="entry name" value="Asp_carbamoyltransf_Asp/Orn-bd"/>
</dbReference>
<dbReference type="GO" id="GO:0004585">
    <property type="term" value="F:ornithine carbamoyltransferase activity"/>
    <property type="evidence" value="ECO:0007669"/>
    <property type="project" value="UniProtKB-EC"/>
</dbReference>
<comment type="similarity">
    <text evidence="1">Belongs to the aspartate/ornithine carbamoyltransferase superfamily. OTCase family.</text>
</comment>
<name>A0A8B8MXM8_9MYRT</name>
<feature type="domain" description="Aspartate/ornithine carbamoyltransferase Asp/Orn-binding" evidence="7">
    <location>
        <begin position="223"/>
        <end position="374"/>
    </location>
</feature>
<sequence>MAAISSHCVSNPSPPSSLLSSSASSTFSGNNSPLAGASLAFAASPRSLRRQFSCQASSATFPTPSPVHAKEKSELKDFLHISDFDKATIVKILNRASEVKALLKSGERTYLPFKGKTMAMIFTKPSMRTRVSFETGFSLLGGHAIYLGPDDIQMGKREETRDVARVLSRYNDIIMARVFAHQDVLDLAKYSSVPVVNGLTDYNHPCQIMADALTMIEHIGQLEGTKVIYVGDGNNIVHSWLLLAAVIPFHFVCACPKGFEPDEKTVEKARQAGVSKIEITNDPKEAVRGADVVYSDVWASMGQKEEAAYRRQVFQGFQVDEALMKLAGPKAYFMHCLPAERGVEVTDGVIEAPNSIVFPQAENRMHAQNAIVLHLLGF</sequence>
<keyword evidence="9" id="KW-1185">Reference proteome</keyword>
<dbReference type="HAMAP" id="MF_01109">
    <property type="entry name" value="OTCase"/>
    <property type="match status" value="1"/>
</dbReference>
<evidence type="ECO:0000256" key="5">
    <source>
        <dbReference type="RuleBase" id="RU003634"/>
    </source>
</evidence>
<keyword evidence="3 5" id="KW-0808">Transferase</keyword>
<dbReference type="InterPro" id="IPR006132">
    <property type="entry name" value="Asp/Orn_carbamoyltranf_P-bd"/>
</dbReference>
<dbReference type="GeneID" id="115728506"/>
<feature type="region of interest" description="Disordered" evidence="6">
    <location>
        <begin position="1"/>
        <end position="30"/>
    </location>
</feature>
<dbReference type="PRINTS" id="PR00100">
    <property type="entry name" value="AOTCASE"/>
</dbReference>
<evidence type="ECO:0000256" key="2">
    <source>
        <dbReference type="ARBA" id="ARBA00013007"/>
    </source>
</evidence>
<dbReference type="Pfam" id="PF02729">
    <property type="entry name" value="OTCace_N"/>
    <property type="match status" value="1"/>
</dbReference>
<evidence type="ECO:0000259" key="7">
    <source>
        <dbReference type="Pfam" id="PF00185"/>
    </source>
</evidence>
<dbReference type="RefSeq" id="XP_030514679.2">
    <property type="nucleotide sequence ID" value="XM_030658819.2"/>
</dbReference>
<evidence type="ECO:0000256" key="4">
    <source>
        <dbReference type="ARBA" id="ARBA00048772"/>
    </source>
</evidence>
<dbReference type="SUPFAM" id="SSF53671">
    <property type="entry name" value="Aspartate/ornithine carbamoyltransferase"/>
    <property type="match status" value="1"/>
</dbReference>
<reference evidence="10" key="2">
    <citation type="submission" date="2025-08" db="UniProtKB">
        <authorList>
            <consortium name="RefSeq"/>
        </authorList>
    </citation>
    <scope>IDENTIFICATION</scope>
    <source>
        <tissue evidence="10">Leaf</tissue>
    </source>
</reference>
<organism evidence="9 10">
    <name type="scientific">Rhodamnia argentea</name>
    <dbReference type="NCBI Taxonomy" id="178133"/>
    <lineage>
        <taxon>Eukaryota</taxon>
        <taxon>Viridiplantae</taxon>
        <taxon>Streptophyta</taxon>
        <taxon>Embryophyta</taxon>
        <taxon>Tracheophyta</taxon>
        <taxon>Spermatophyta</taxon>
        <taxon>Magnoliopsida</taxon>
        <taxon>eudicotyledons</taxon>
        <taxon>Gunneridae</taxon>
        <taxon>Pentapetalae</taxon>
        <taxon>rosids</taxon>
        <taxon>malvids</taxon>
        <taxon>Myrtales</taxon>
        <taxon>Myrtaceae</taxon>
        <taxon>Myrtoideae</taxon>
        <taxon>Myrteae</taxon>
        <taxon>Australasian group</taxon>
        <taxon>Rhodamnia</taxon>
    </lineage>
</organism>
<dbReference type="InterPro" id="IPR006130">
    <property type="entry name" value="Asp/Orn_carbamoylTrfase"/>
</dbReference>
<dbReference type="KEGG" id="rarg:115728506"/>
<dbReference type="NCBIfam" id="TIGR00658">
    <property type="entry name" value="orni_carb_tr"/>
    <property type="match status" value="1"/>
</dbReference>